<dbReference type="EC" id="3.5.1.103" evidence="1"/>
<keyword evidence="2" id="KW-1185">Reference proteome</keyword>
<name>A0A5C5WNP5_9PLAN</name>
<dbReference type="Proteomes" id="UP000317243">
    <property type="component" value="Unassembled WGS sequence"/>
</dbReference>
<dbReference type="SUPFAM" id="SSF102588">
    <property type="entry name" value="LmbE-like"/>
    <property type="match status" value="1"/>
</dbReference>
<dbReference type="NCBIfam" id="TIGR04001">
    <property type="entry name" value="thiol_BshB1"/>
    <property type="match status" value="1"/>
</dbReference>
<proteinExistence type="predicted"/>
<dbReference type="InterPro" id="IPR023842">
    <property type="entry name" value="Bacillithiol_biosynth_BshB1"/>
</dbReference>
<reference evidence="1 2" key="1">
    <citation type="submission" date="2019-02" db="EMBL/GenBank/DDBJ databases">
        <title>Deep-cultivation of Planctomycetes and their phenomic and genomic characterization uncovers novel biology.</title>
        <authorList>
            <person name="Wiegand S."/>
            <person name="Jogler M."/>
            <person name="Boedeker C."/>
            <person name="Pinto D."/>
            <person name="Vollmers J."/>
            <person name="Rivas-Marin E."/>
            <person name="Kohn T."/>
            <person name="Peeters S.H."/>
            <person name="Heuer A."/>
            <person name="Rast P."/>
            <person name="Oberbeckmann S."/>
            <person name="Bunk B."/>
            <person name="Jeske O."/>
            <person name="Meyerdierks A."/>
            <person name="Storesund J.E."/>
            <person name="Kallscheuer N."/>
            <person name="Luecker S."/>
            <person name="Lage O.M."/>
            <person name="Pohl T."/>
            <person name="Merkel B.J."/>
            <person name="Hornburger P."/>
            <person name="Mueller R.-W."/>
            <person name="Bruemmer F."/>
            <person name="Labrenz M."/>
            <person name="Spormann A.M."/>
            <person name="Op Den Camp H."/>
            <person name="Overmann J."/>
            <person name="Amann R."/>
            <person name="Jetten M.S.M."/>
            <person name="Mascher T."/>
            <person name="Medema M.H."/>
            <person name="Devos D.P."/>
            <person name="Kaster A.-K."/>
            <person name="Ovreas L."/>
            <person name="Rohde M."/>
            <person name="Galperin M.Y."/>
            <person name="Jogler C."/>
        </authorList>
    </citation>
    <scope>NUCLEOTIDE SEQUENCE [LARGE SCALE GENOMIC DNA]</scope>
    <source>
        <strain evidence="1 2">KOR42</strain>
    </source>
</reference>
<dbReference type="GO" id="GO:0035595">
    <property type="term" value="F:N-acetylglucosaminylinositol deacetylase activity"/>
    <property type="evidence" value="ECO:0007669"/>
    <property type="project" value="UniProtKB-EC"/>
</dbReference>
<dbReference type="OrthoDB" id="9815144at2"/>
<dbReference type="InterPro" id="IPR024078">
    <property type="entry name" value="LmbE-like_dom_sf"/>
</dbReference>
<accession>A0A5C5WNP5</accession>
<keyword evidence="1" id="KW-0378">Hydrolase</keyword>
<organism evidence="1 2">
    <name type="scientific">Thalassoglobus neptunius</name>
    <dbReference type="NCBI Taxonomy" id="1938619"/>
    <lineage>
        <taxon>Bacteria</taxon>
        <taxon>Pseudomonadati</taxon>
        <taxon>Planctomycetota</taxon>
        <taxon>Planctomycetia</taxon>
        <taxon>Planctomycetales</taxon>
        <taxon>Planctomycetaceae</taxon>
        <taxon>Thalassoglobus</taxon>
    </lineage>
</organism>
<dbReference type="InterPro" id="IPR003737">
    <property type="entry name" value="GlcNAc_PI_deacetylase-related"/>
</dbReference>
<evidence type="ECO:0000313" key="2">
    <source>
        <dbReference type="Proteomes" id="UP000317243"/>
    </source>
</evidence>
<dbReference type="AlphaFoldDB" id="A0A5C5WNP5"/>
<sequence>MDQLAESLDVLVVAPHPDDAEISVGGTILKTLSQGKRVGVVELTNGEPTPRGSVERRQQETDRSTEVLGLTQRFQLNLPNRSLTNDLDGRRKLAGIFRKTRPKVILAPYWEDAHPDHVAASALADAARFWAKLSRSDLPGDPFHPPKIFYYWSIHLRIHPKPAFVVDISDHIDQKIESVRCYESQVIEGRSTEFPTLLDDIRDRARYWGWTIERAFGEPFASREEIRMDDITTLV</sequence>
<dbReference type="PANTHER" id="PTHR12993">
    <property type="entry name" value="N-ACETYLGLUCOSAMINYL-PHOSPHATIDYLINOSITOL DE-N-ACETYLASE-RELATED"/>
    <property type="match status" value="1"/>
</dbReference>
<dbReference type="PANTHER" id="PTHR12993:SF30">
    <property type="entry name" value="N-ACETYL-ALPHA-D-GLUCOSAMINYL L-MALATE DEACETYLASE 1"/>
    <property type="match status" value="1"/>
</dbReference>
<dbReference type="RefSeq" id="WP_146510587.1">
    <property type="nucleotide sequence ID" value="NZ_SIHI01000007.1"/>
</dbReference>
<dbReference type="Pfam" id="PF02585">
    <property type="entry name" value="PIG-L"/>
    <property type="match status" value="1"/>
</dbReference>
<dbReference type="Gene3D" id="3.40.50.10320">
    <property type="entry name" value="LmbE-like"/>
    <property type="match status" value="1"/>
</dbReference>
<protein>
    <submittedName>
        <fullName evidence="1">1D-myo-inositol 2-acetamido-2-deoxy-alpha-D-glucopyranoside deacetylase</fullName>
        <ecNumber evidence="1">3.5.1.103</ecNumber>
    </submittedName>
</protein>
<gene>
    <name evidence="1" type="primary">mshB</name>
    <name evidence="1" type="ORF">KOR42_30950</name>
</gene>
<dbReference type="GO" id="GO:0071793">
    <property type="term" value="P:bacillithiol biosynthetic process"/>
    <property type="evidence" value="ECO:0007669"/>
    <property type="project" value="InterPro"/>
</dbReference>
<evidence type="ECO:0000313" key="1">
    <source>
        <dbReference type="EMBL" id="TWT52227.1"/>
    </source>
</evidence>
<dbReference type="EMBL" id="SIHI01000007">
    <property type="protein sequence ID" value="TWT52227.1"/>
    <property type="molecule type" value="Genomic_DNA"/>
</dbReference>
<comment type="caution">
    <text evidence="1">The sequence shown here is derived from an EMBL/GenBank/DDBJ whole genome shotgun (WGS) entry which is preliminary data.</text>
</comment>